<dbReference type="OMA" id="PGVIGYC"/>
<dbReference type="Gramene" id="Mp4g11710.1">
    <property type="protein sequence ID" value="Mp4g11710.1.cds1"/>
    <property type="gene ID" value="Mp4g11710"/>
</dbReference>
<gene>
    <name evidence="2" type="ORF">MARPO_0011s0156</name>
</gene>
<evidence type="ECO:0000313" key="3">
    <source>
        <dbReference type="Proteomes" id="UP000244005"/>
    </source>
</evidence>
<sequence length="145" mass="15722">MSYLYEKSPVWRWIVASGRSSRSFMVAFSGLCLFLPIALGQMTMSATSYNDEELQKQLLKRGRDDSLVMGRVNKERLGQLLGEIQRKEDTEDRYKAALRGETLTGTPEARIRGGGGSSMAPGLSGSSVKSSTGATSNNSPNPSVP</sequence>
<evidence type="ECO:0000256" key="1">
    <source>
        <dbReference type="SAM" id="MobiDB-lite"/>
    </source>
</evidence>
<organism evidence="2 3">
    <name type="scientific">Marchantia polymorpha</name>
    <name type="common">Common liverwort</name>
    <name type="synonym">Marchantia aquatica</name>
    <dbReference type="NCBI Taxonomy" id="3197"/>
    <lineage>
        <taxon>Eukaryota</taxon>
        <taxon>Viridiplantae</taxon>
        <taxon>Streptophyta</taxon>
        <taxon>Embryophyta</taxon>
        <taxon>Marchantiophyta</taxon>
        <taxon>Marchantiopsida</taxon>
        <taxon>Marchantiidae</taxon>
        <taxon>Marchantiales</taxon>
        <taxon>Marchantiaceae</taxon>
        <taxon>Marchantia</taxon>
    </lineage>
</organism>
<dbReference type="PANTHER" id="PTHR36338:SF1">
    <property type="entry name" value="OS02G0495900 PROTEIN"/>
    <property type="match status" value="1"/>
</dbReference>
<dbReference type="EMBL" id="KZ772683">
    <property type="protein sequence ID" value="PTQ46495.1"/>
    <property type="molecule type" value="Genomic_DNA"/>
</dbReference>
<dbReference type="OrthoDB" id="1915473at2759"/>
<dbReference type="PANTHER" id="PTHR36338">
    <property type="entry name" value="OS02G0495900 PROTEIN"/>
    <property type="match status" value="1"/>
</dbReference>
<dbReference type="Proteomes" id="UP000244005">
    <property type="component" value="Unassembled WGS sequence"/>
</dbReference>
<proteinExistence type="predicted"/>
<protein>
    <submittedName>
        <fullName evidence="2">Uncharacterized protein</fullName>
    </submittedName>
</protein>
<name>A0A2R6XK48_MARPO</name>
<keyword evidence="3" id="KW-1185">Reference proteome</keyword>
<dbReference type="AlphaFoldDB" id="A0A2R6XK48"/>
<feature type="region of interest" description="Disordered" evidence="1">
    <location>
        <begin position="98"/>
        <end position="145"/>
    </location>
</feature>
<reference evidence="3" key="1">
    <citation type="journal article" date="2017" name="Cell">
        <title>Insights into land plant evolution garnered from the Marchantia polymorpha genome.</title>
        <authorList>
            <person name="Bowman J.L."/>
            <person name="Kohchi T."/>
            <person name="Yamato K.T."/>
            <person name="Jenkins J."/>
            <person name="Shu S."/>
            <person name="Ishizaki K."/>
            <person name="Yamaoka S."/>
            <person name="Nishihama R."/>
            <person name="Nakamura Y."/>
            <person name="Berger F."/>
            <person name="Adam C."/>
            <person name="Aki S.S."/>
            <person name="Althoff F."/>
            <person name="Araki T."/>
            <person name="Arteaga-Vazquez M.A."/>
            <person name="Balasubrmanian S."/>
            <person name="Barry K."/>
            <person name="Bauer D."/>
            <person name="Boehm C.R."/>
            <person name="Briginshaw L."/>
            <person name="Caballero-Perez J."/>
            <person name="Catarino B."/>
            <person name="Chen F."/>
            <person name="Chiyoda S."/>
            <person name="Chovatia M."/>
            <person name="Davies K.M."/>
            <person name="Delmans M."/>
            <person name="Demura T."/>
            <person name="Dierschke T."/>
            <person name="Dolan L."/>
            <person name="Dorantes-Acosta A.E."/>
            <person name="Eklund D.M."/>
            <person name="Florent S.N."/>
            <person name="Flores-Sandoval E."/>
            <person name="Fujiyama A."/>
            <person name="Fukuzawa H."/>
            <person name="Galik B."/>
            <person name="Grimanelli D."/>
            <person name="Grimwood J."/>
            <person name="Grossniklaus U."/>
            <person name="Hamada T."/>
            <person name="Haseloff J."/>
            <person name="Hetherington A.J."/>
            <person name="Higo A."/>
            <person name="Hirakawa Y."/>
            <person name="Hundley H.N."/>
            <person name="Ikeda Y."/>
            <person name="Inoue K."/>
            <person name="Inoue S.I."/>
            <person name="Ishida S."/>
            <person name="Jia Q."/>
            <person name="Kakita M."/>
            <person name="Kanazawa T."/>
            <person name="Kawai Y."/>
            <person name="Kawashima T."/>
            <person name="Kennedy M."/>
            <person name="Kinose K."/>
            <person name="Kinoshita T."/>
            <person name="Kohara Y."/>
            <person name="Koide E."/>
            <person name="Komatsu K."/>
            <person name="Kopischke S."/>
            <person name="Kubo M."/>
            <person name="Kyozuka J."/>
            <person name="Lagercrantz U."/>
            <person name="Lin S.S."/>
            <person name="Lindquist E."/>
            <person name="Lipzen A.M."/>
            <person name="Lu C.W."/>
            <person name="De Luna E."/>
            <person name="Martienssen R.A."/>
            <person name="Minamino N."/>
            <person name="Mizutani M."/>
            <person name="Mizutani M."/>
            <person name="Mochizuki N."/>
            <person name="Monte I."/>
            <person name="Mosher R."/>
            <person name="Nagasaki H."/>
            <person name="Nakagami H."/>
            <person name="Naramoto S."/>
            <person name="Nishitani K."/>
            <person name="Ohtani M."/>
            <person name="Okamoto T."/>
            <person name="Okumura M."/>
            <person name="Phillips J."/>
            <person name="Pollak B."/>
            <person name="Reinders A."/>
            <person name="Rovekamp M."/>
            <person name="Sano R."/>
            <person name="Sawa S."/>
            <person name="Schmid M.W."/>
            <person name="Shirakawa M."/>
            <person name="Solano R."/>
            <person name="Spunde A."/>
            <person name="Suetsugu N."/>
            <person name="Sugano S."/>
            <person name="Sugiyama A."/>
            <person name="Sun R."/>
            <person name="Suzuki Y."/>
            <person name="Takenaka M."/>
            <person name="Takezawa D."/>
            <person name="Tomogane H."/>
            <person name="Tsuzuki M."/>
            <person name="Ueda T."/>
            <person name="Umeda M."/>
            <person name="Ward J.M."/>
            <person name="Watanabe Y."/>
            <person name="Yazaki K."/>
            <person name="Yokoyama R."/>
            <person name="Yoshitake Y."/>
            <person name="Yotsui I."/>
            <person name="Zachgo S."/>
            <person name="Schmutz J."/>
        </authorList>
    </citation>
    <scope>NUCLEOTIDE SEQUENCE [LARGE SCALE GENOMIC DNA]</scope>
    <source>
        <strain evidence="3">Tak-1</strain>
    </source>
</reference>
<accession>A0A2R6XK48</accession>
<evidence type="ECO:0000313" key="2">
    <source>
        <dbReference type="EMBL" id="PTQ46495.1"/>
    </source>
</evidence>
<feature type="compositionally biased region" description="Polar residues" evidence="1">
    <location>
        <begin position="124"/>
        <end position="145"/>
    </location>
</feature>